<feature type="transmembrane region" description="Helical" evidence="2">
    <location>
        <begin position="60"/>
        <end position="81"/>
    </location>
</feature>
<keyword evidence="2" id="KW-1133">Transmembrane helix</keyword>
<reference evidence="3 4" key="1">
    <citation type="submission" date="2024-01" db="EMBL/GenBank/DDBJ databases">
        <authorList>
            <person name="Allen C."/>
            <person name="Tagirdzhanova G."/>
        </authorList>
    </citation>
    <scope>NUCLEOTIDE SEQUENCE [LARGE SCALE GENOMIC DNA]</scope>
</reference>
<feature type="transmembrane region" description="Helical" evidence="2">
    <location>
        <begin position="29"/>
        <end position="48"/>
    </location>
</feature>
<dbReference type="Proteomes" id="UP001642406">
    <property type="component" value="Unassembled WGS sequence"/>
</dbReference>
<evidence type="ECO:0000313" key="3">
    <source>
        <dbReference type="EMBL" id="CAK7217876.1"/>
    </source>
</evidence>
<protein>
    <submittedName>
        <fullName evidence="3">Uncharacterized protein</fullName>
    </submittedName>
</protein>
<feature type="transmembrane region" description="Helical" evidence="2">
    <location>
        <begin position="119"/>
        <end position="145"/>
    </location>
</feature>
<dbReference type="EMBL" id="CAWUHC010000022">
    <property type="protein sequence ID" value="CAK7217876.1"/>
    <property type="molecule type" value="Genomic_DNA"/>
</dbReference>
<keyword evidence="4" id="KW-1185">Reference proteome</keyword>
<evidence type="ECO:0000256" key="2">
    <source>
        <dbReference type="SAM" id="Phobius"/>
    </source>
</evidence>
<feature type="transmembrane region" description="Helical" evidence="2">
    <location>
        <begin position="93"/>
        <end position="112"/>
    </location>
</feature>
<feature type="compositionally biased region" description="Basic residues" evidence="1">
    <location>
        <begin position="185"/>
        <end position="195"/>
    </location>
</feature>
<proteinExistence type="predicted"/>
<feature type="region of interest" description="Disordered" evidence="1">
    <location>
        <begin position="161"/>
        <end position="209"/>
    </location>
</feature>
<keyword evidence="2" id="KW-0812">Transmembrane</keyword>
<keyword evidence="2" id="KW-0472">Membrane</keyword>
<organism evidence="3 4">
    <name type="scientific">Sporothrix bragantina</name>
    <dbReference type="NCBI Taxonomy" id="671064"/>
    <lineage>
        <taxon>Eukaryota</taxon>
        <taxon>Fungi</taxon>
        <taxon>Dikarya</taxon>
        <taxon>Ascomycota</taxon>
        <taxon>Pezizomycotina</taxon>
        <taxon>Sordariomycetes</taxon>
        <taxon>Sordariomycetidae</taxon>
        <taxon>Ophiostomatales</taxon>
        <taxon>Ophiostomataceae</taxon>
        <taxon>Sporothrix</taxon>
    </lineage>
</organism>
<evidence type="ECO:0000256" key="1">
    <source>
        <dbReference type="SAM" id="MobiDB-lite"/>
    </source>
</evidence>
<comment type="caution">
    <text evidence="3">The sequence shown here is derived from an EMBL/GenBank/DDBJ whole genome shotgun (WGS) entry which is preliminary data.</text>
</comment>
<accession>A0ABP0BEB9</accession>
<gene>
    <name evidence="3" type="ORF">SBRCBS47491_003313</name>
</gene>
<name>A0ABP0BEB9_9PEZI</name>
<evidence type="ECO:0000313" key="4">
    <source>
        <dbReference type="Proteomes" id="UP001642406"/>
    </source>
</evidence>
<sequence>MSSASGVPFQSPVPPQAMDPSAVASFSSFSFWFGIVRSTGSLFVTLVVGSVTGIVQAGGYLVRALVWLLSSLYVVTAWPVAQGYALLRFLLSPVTYTLSYVFAPLMSFFYFLGRLRPLYTYLGSAAFVGIVTGLVLKFASSYFFVVLSLDDNADAAEEELESNYGREEEATEAASSRRSSLQHDRRLKTPGRHLRSIGQPAPLPSRPAAAPVPLTAPTLNEAPLVAVKTEDAILSPQDDVWQWLEEFNPKQPAVAVEQYGGDTAALLKKPSARPGGLLALTIMEESSSE</sequence>